<evidence type="ECO:0000256" key="6">
    <source>
        <dbReference type="ARBA" id="ARBA00023180"/>
    </source>
</evidence>
<dbReference type="SUPFAM" id="SSF51011">
    <property type="entry name" value="Glycosyl hydrolase domain"/>
    <property type="match status" value="1"/>
</dbReference>
<gene>
    <name evidence="10" type="ORF">G7Y89_g10433</name>
</gene>
<evidence type="ECO:0000256" key="4">
    <source>
        <dbReference type="ARBA" id="ARBA00022729"/>
    </source>
</evidence>
<keyword evidence="11" id="KW-1185">Reference proteome</keyword>
<comment type="similarity">
    <text evidence="2 8">Belongs to the glycosyl hydrolase 35 family.</text>
</comment>
<evidence type="ECO:0000256" key="8">
    <source>
        <dbReference type="RuleBase" id="RU003679"/>
    </source>
</evidence>
<dbReference type="InterPro" id="IPR018954">
    <property type="entry name" value="Betagal_dom2"/>
</dbReference>
<dbReference type="Pfam" id="PF01301">
    <property type="entry name" value="Glyco_hydro_35"/>
    <property type="match status" value="1"/>
</dbReference>
<dbReference type="OrthoDB" id="1657402at2759"/>
<evidence type="ECO:0000256" key="2">
    <source>
        <dbReference type="ARBA" id="ARBA00009809"/>
    </source>
</evidence>
<dbReference type="Pfam" id="PF13363">
    <property type="entry name" value="BetaGal_dom3"/>
    <property type="match status" value="1"/>
</dbReference>
<dbReference type="Gene3D" id="3.20.20.80">
    <property type="entry name" value="Glycosidases"/>
    <property type="match status" value="1"/>
</dbReference>
<dbReference type="InterPro" id="IPR031330">
    <property type="entry name" value="Gly_Hdrlase_35_cat"/>
</dbReference>
<proteinExistence type="inferred from homology"/>
<dbReference type="EMBL" id="JAAMPI010000921">
    <property type="protein sequence ID" value="KAF4627725.1"/>
    <property type="molecule type" value="Genomic_DNA"/>
</dbReference>
<comment type="catalytic activity">
    <reaction evidence="1">
        <text>Hydrolysis of terminal non-reducing beta-D-galactose residues in beta-D-galactosides.</text>
        <dbReference type="EC" id="3.2.1.23"/>
    </reaction>
</comment>
<dbReference type="Gene3D" id="2.102.20.10">
    <property type="entry name" value="Beta-galactosidase, domain 2"/>
    <property type="match status" value="1"/>
</dbReference>
<evidence type="ECO:0000313" key="10">
    <source>
        <dbReference type="EMBL" id="KAF4627725.1"/>
    </source>
</evidence>
<dbReference type="Pfam" id="PF13364">
    <property type="entry name" value="BetaGal_ABD2"/>
    <property type="match status" value="2"/>
</dbReference>
<dbReference type="InterPro" id="IPR025972">
    <property type="entry name" value="BetaGal_dom3"/>
</dbReference>
<dbReference type="InterPro" id="IPR036833">
    <property type="entry name" value="BetaGal_dom3_sf"/>
</dbReference>
<dbReference type="GO" id="GO:0004565">
    <property type="term" value="F:beta-galactosidase activity"/>
    <property type="evidence" value="ECO:0007669"/>
    <property type="project" value="UniProtKB-EC"/>
</dbReference>
<dbReference type="SUPFAM" id="SSF117100">
    <property type="entry name" value="Beta-galactosidase LacA, domain 3"/>
    <property type="match status" value="1"/>
</dbReference>
<dbReference type="SMART" id="SM01029">
    <property type="entry name" value="BetaGal_dom2"/>
    <property type="match status" value="1"/>
</dbReference>
<dbReference type="Pfam" id="PF10435">
    <property type="entry name" value="BetaGal_dom2"/>
    <property type="match status" value="1"/>
</dbReference>
<dbReference type="InterPro" id="IPR008979">
    <property type="entry name" value="Galactose-bd-like_sf"/>
</dbReference>
<dbReference type="InterPro" id="IPR037110">
    <property type="entry name" value="Betagal_dom2_sf"/>
</dbReference>
<dbReference type="PRINTS" id="PR00742">
    <property type="entry name" value="GLHYDRLASE35"/>
</dbReference>
<dbReference type="Gene3D" id="2.60.390.10">
    <property type="entry name" value="Beta-galactosidase, domain 3"/>
    <property type="match status" value="1"/>
</dbReference>
<name>A0A8H4RCT6_9HELO</name>
<dbReference type="SUPFAM" id="SSF51445">
    <property type="entry name" value="(Trans)glycosidases"/>
    <property type="match status" value="1"/>
</dbReference>
<keyword evidence="7" id="KW-0326">Glycosidase</keyword>
<dbReference type="AlphaFoldDB" id="A0A8H4RCT6"/>
<keyword evidence="6" id="KW-0325">Glycoprotein</keyword>
<evidence type="ECO:0000256" key="1">
    <source>
        <dbReference type="ARBA" id="ARBA00001412"/>
    </source>
</evidence>
<dbReference type="FunFam" id="2.102.20.10:FF:000001">
    <property type="entry name" value="Beta-galactosidase A"/>
    <property type="match status" value="1"/>
</dbReference>
<protein>
    <recommendedName>
        <fullName evidence="3">beta-galactosidase</fullName>
        <ecNumber evidence="3">3.2.1.23</ecNumber>
    </recommendedName>
</protein>
<dbReference type="Gene3D" id="2.60.120.260">
    <property type="entry name" value="Galactose-binding domain-like"/>
    <property type="match status" value="2"/>
</dbReference>
<keyword evidence="5" id="KW-0378">Hydrolase</keyword>
<feature type="domain" description="Beta-galactosidase" evidence="9">
    <location>
        <begin position="314"/>
        <end position="489"/>
    </location>
</feature>
<dbReference type="SUPFAM" id="SSF49785">
    <property type="entry name" value="Galactose-binding domain-like"/>
    <property type="match status" value="2"/>
</dbReference>
<comment type="caution">
    <text evidence="10">The sequence shown here is derived from an EMBL/GenBank/DDBJ whole genome shotgun (WGS) entry which is preliminary data.</text>
</comment>
<reference evidence="10 11" key="1">
    <citation type="submission" date="2020-03" db="EMBL/GenBank/DDBJ databases">
        <title>Draft Genome Sequence of Cudoniella acicularis.</title>
        <authorList>
            <person name="Buettner E."/>
            <person name="Kellner H."/>
        </authorList>
    </citation>
    <scope>NUCLEOTIDE SEQUENCE [LARGE SCALE GENOMIC DNA]</scope>
    <source>
        <strain evidence="10 11">DSM 108380</strain>
    </source>
</reference>
<dbReference type="FunFam" id="2.60.120.260:FF:000065">
    <property type="entry name" value="Beta-galactosidase A"/>
    <property type="match status" value="1"/>
</dbReference>
<sequence>MWLDIFQKFKASGFNAISVYFFWSYHSPAEGVYDFEASGKNVQRLFDYAKQAGIWIIARPGPYCNAETNGGGLALWGSDGSMGTLRTSEATYYESWQPWVAQIGALIASNEITKGGPVILSQIENELQETTHSATNTLVVYMEQLETAFRAAGVTVPFSHNEKGERSMSWSTDYEDVGGAVNVYGLDSYPGGLSCTNVNTGFSVVRNYYQWFSNYSYTQPNFFPEFEGGYFTPWGGSFYDACTAEHDPAFADVYYKNNIGQRATLQSLYMAWGAAAPVVYTSYDYSAPLRETREIQDKLSQTKLIGLFTRVSTDLLKTYMVGNGTGYATSSTGIWTWEIRNPDTNAGFYVVQQATTSSQASVTFSVNLDTSQGTISVPNVNLNGRQSKILVTDYNFGSHTLLYCSADILTYGVFDKDVLVLYLENGQVGQFALESSLNSTQKIYGSSNVTATPSAGVTTFTYTQGAGQTVVEFDGVLIYLLEQKTAWKFWAPPTTTNPDVKPNEQIFVLGPYLVRNSSVSHGVVHISGDNDNSTTIEVYTGNSDIQTIDWNGIRLDAKKTYYGSVTARIPGASDRTISLPALDNWRSADSLPEKNPSYDDSKWIVCNKTTTLSPVAALTKPVLFSSDYGFYTGAKIYRGYFDGLNYTTVNITASGGLAFGWTAWLNGALVGGNVGNASLTTTNSVLTLPTSSLKTSNNLLTVVVDYHGHDETSTAKGVENPRGILGASLIGFSASNGTSSTGFKLWKIQGNAGGSSNIDPVRGPMNEGGLYGERLGWPLPSFVPSSPQFGHSSPFDGLNSSGIEFYTTTFHLDIDSDLDVPLGIELSAPSETIARVMVWVNGYQYGKFVPHIGPQTRFPFPPGVVNNRGLNTLALSLWAMTDAGAQLDTVQLIKYGQYQTDFAFNQDWSYLQPGWNKSRLAYA</sequence>
<evidence type="ECO:0000256" key="3">
    <source>
        <dbReference type="ARBA" id="ARBA00012756"/>
    </source>
</evidence>
<organism evidence="10 11">
    <name type="scientific">Cudoniella acicularis</name>
    <dbReference type="NCBI Taxonomy" id="354080"/>
    <lineage>
        <taxon>Eukaryota</taxon>
        <taxon>Fungi</taxon>
        <taxon>Dikarya</taxon>
        <taxon>Ascomycota</taxon>
        <taxon>Pezizomycotina</taxon>
        <taxon>Leotiomycetes</taxon>
        <taxon>Helotiales</taxon>
        <taxon>Tricladiaceae</taxon>
        <taxon>Cudoniella</taxon>
    </lineage>
</organism>
<keyword evidence="4" id="KW-0732">Signal</keyword>
<dbReference type="InterPro" id="IPR001944">
    <property type="entry name" value="Glycoside_Hdrlase_35"/>
</dbReference>
<dbReference type="Proteomes" id="UP000566819">
    <property type="component" value="Unassembled WGS sequence"/>
</dbReference>
<evidence type="ECO:0000256" key="5">
    <source>
        <dbReference type="ARBA" id="ARBA00022801"/>
    </source>
</evidence>
<evidence type="ECO:0000259" key="9">
    <source>
        <dbReference type="SMART" id="SM01029"/>
    </source>
</evidence>
<dbReference type="PANTHER" id="PTHR23421">
    <property type="entry name" value="BETA-GALACTOSIDASE RELATED"/>
    <property type="match status" value="1"/>
</dbReference>
<dbReference type="InterPro" id="IPR017853">
    <property type="entry name" value="GH"/>
</dbReference>
<dbReference type="GO" id="GO:0005975">
    <property type="term" value="P:carbohydrate metabolic process"/>
    <property type="evidence" value="ECO:0007669"/>
    <property type="project" value="InterPro"/>
</dbReference>
<accession>A0A8H4RCT6</accession>
<evidence type="ECO:0000256" key="7">
    <source>
        <dbReference type="ARBA" id="ARBA00023295"/>
    </source>
</evidence>
<dbReference type="InterPro" id="IPR025300">
    <property type="entry name" value="BetaGal_jelly_roll_dom"/>
</dbReference>
<evidence type="ECO:0000313" key="11">
    <source>
        <dbReference type="Proteomes" id="UP000566819"/>
    </source>
</evidence>
<dbReference type="EC" id="3.2.1.23" evidence="3"/>